<name>A0A3G2L321_9FLAO</name>
<dbReference type="EMBL" id="CP032050">
    <property type="protein sequence ID" value="AYN66677.1"/>
    <property type="molecule type" value="Genomic_DNA"/>
</dbReference>
<keyword evidence="2" id="KW-0808">Transferase</keyword>
<proteinExistence type="predicted"/>
<sequence length="374" mass="43098">MTINDTYRPKVLFLMHLPPPVHGAAMAGNYIKNSNRINNKIDGTYINLATNKELNLSGKGNFKKIVTFFAIIKNVLLTLKKCNYQLCHMSLTASGPGFYKDLVLVYLLKRRKTKIIYHFHNKGVAAASQNRLNNWLYKYAFKDTWSILLSPHLYKDVSRYVSETNVFYCPYGIPISENDCSKKVEKQNKICNFLFLSNMIEEKGVYILLDAIKKLKNDKVNFHCHFVGGWSDITPIKFDNYLKLNNISDVASAHGPKYNKEKESFYLKSDVFIFPTFYHYETFGIVNLEAMQHCLPIISTPEGGIPDIVVNEKTGFLVPKKDSQQLAERMKLLADRPDIRKEMGIAGKQRFEELFTIEKFEERLSDILIKACEK</sequence>
<dbReference type="AlphaFoldDB" id="A0A3G2L321"/>
<evidence type="ECO:0000313" key="3">
    <source>
        <dbReference type="Proteomes" id="UP000276309"/>
    </source>
</evidence>
<dbReference type="InterPro" id="IPR001296">
    <property type="entry name" value="Glyco_trans_1"/>
</dbReference>
<dbReference type="CDD" id="cd03801">
    <property type="entry name" value="GT4_PimA-like"/>
    <property type="match status" value="1"/>
</dbReference>
<dbReference type="KEGG" id="emar:D1013_04405"/>
<evidence type="ECO:0000313" key="2">
    <source>
        <dbReference type="EMBL" id="AYN66677.1"/>
    </source>
</evidence>
<dbReference type="Pfam" id="PF00534">
    <property type="entry name" value="Glycos_transf_1"/>
    <property type="match status" value="1"/>
</dbReference>
<organism evidence="2 3">
    <name type="scientific">Euzebyella marina</name>
    <dbReference type="NCBI Taxonomy" id="1761453"/>
    <lineage>
        <taxon>Bacteria</taxon>
        <taxon>Pseudomonadati</taxon>
        <taxon>Bacteroidota</taxon>
        <taxon>Flavobacteriia</taxon>
        <taxon>Flavobacteriales</taxon>
        <taxon>Flavobacteriaceae</taxon>
        <taxon>Euzebyella</taxon>
    </lineage>
</organism>
<dbReference type="PANTHER" id="PTHR12526:SF631">
    <property type="entry name" value="BLL6306 PROTEIN"/>
    <property type="match status" value="1"/>
</dbReference>
<accession>A0A3G2L321</accession>
<dbReference type="SUPFAM" id="SSF53756">
    <property type="entry name" value="UDP-Glycosyltransferase/glycogen phosphorylase"/>
    <property type="match status" value="1"/>
</dbReference>
<reference evidence="2 3" key="1">
    <citation type="submission" date="2018-08" db="EMBL/GenBank/DDBJ databases">
        <title>The reduced genetic potential of extracellular carbohydrate catabolism in Euzebyella marina RN62, a Flavobacteriia bacterium isolated from the hadal water.</title>
        <authorList>
            <person name="Xue C."/>
        </authorList>
    </citation>
    <scope>NUCLEOTIDE SEQUENCE [LARGE SCALE GENOMIC DNA]</scope>
    <source>
        <strain evidence="2 3">RN62</strain>
    </source>
</reference>
<protein>
    <submittedName>
        <fullName evidence="2">Glycosyltransferase</fullName>
    </submittedName>
</protein>
<dbReference type="RefSeq" id="WP_121847729.1">
    <property type="nucleotide sequence ID" value="NZ_CP032050.1"/>
</dbReference>
<dbReference type="PANTHER" id="PTHR12526">
    <property type="entry name" value="GLYCOSYLTRANSFERASE"/>
    <property type="match status" value="1"/>
</dbReference>
<dbReference type="GO" id="GO:0016757">
    <property type="term" value="F:glycosyltransferase activity"/>
    <property type="evidence" value="ECO:0007669"/>
    <property type="project" value="InterPro"/>
</dbReference>
<feature type="domain" description="Glycosyl transferase family 1" evidence="1">
    <location>
        <begin position="184"/>
        <end position="350"/>
    </location>
</feature>
<dbReference type="OrthoDB" id="7560678at2"/>
<evidence type="ECO:0000259" key="1">
    <source>
        <dbReference type="Pfam" id="PF00534"/>
    </source>
</evidence>
<keyword evidence="3" id="KW-1185">Reference proteome</keyword>
<dbReference type="Gene3D" id="3.40.50.2000">
    <property type="entry name" value="Glycogen Phosphorylase B"/>
    <property type="match status" value="2"/>
</dbReference>
<gene>
    <name evidence="2" type="ORF">D1013_04405</name>
</gene>
<dbReference type="Proteomes" id="UP000276309">
    <property type="component" value="Chromosome"/>
</dbReference>